<keyword evidence="4" id="KW-1185">Reference proteome</keyword>
<dbReference type="Proteomes" id="UP000184295">
    <property type="component" value="Unassembled WGS sequence"/>
</dbReference>
<dbReference type="InterPro" id="IPR050963">
    <property type="entry name" value="Sirohydro_Cobaltochel/CbiX"/>
</dbReference>
<dbReference type="PANTHER" id="PTHR33542:SF3">
    <property type="entry name" value="SIROHYDROCHLORIN FERROCHELATASE, CHLOROPLASTIC"/>
    <property type="match status" value="1"/>
</dbReference>
<reference evidence="4" key="1">
    <citation type="submission" date="2016-11" db="EMBL/GenBank/DDBJ databases">
        <authorList>
            <person name="Varghese N."/>
            <person name="Submissions S."/>
        </authorList>
    </citation>
    <scope>NUCLEOTIDE SEQUENCE [LARGE SCALE GENOMIC DNA]</scope>
    <source>
        <strain evidence="4">DSM 19514</strain>
    </source>
</reference>
<evidence type="ECO:0000256" key="1">
    <source>
        <dbReference type="ARBA" id="ARBA00022723"/>
    </source>
</evidence>
<protein>
    <submittedName>
        <fullName evidence="3">Sirohydrochlorin cobaltochelatase</fullName>
    </submittedName>
</protein>
<dbReference type="Pfam" id="PF01903">
    <property type="entry name" value="CbiX"/>
    <property type="match status" value="2"/>
</dbReference>
<keyword evidence="1" id="KW-0479">Metal-binding</keyword>
<dbReference type="Gene3D" id="3.40.50.1400">
    <property type="match status" value="2"/>
</dbReference>
<dbReference type="OrthoDB" id="9797895at2"/>
<evidence type="ECO:0000313" key="4">
    <source>
        <dbReference type="Proteomes" id="UP000184295"/>
    </source>
</evidence>
<proteinExistence type="predicted"/>
<dbReference type="PANTHER" id="PTHR33542">
    <property type="entry name" value="SIROHYDROCHLORIN FERROCHELATASE, CHLOROPLASTIC"/>
    <property type="match status" value="1"/>
</dbReference>
<dbReference type="CDD" id="cd03416">
    <property type="entry name" value="CbiX_SirB_N"/>
    <property type="match status" value="1"/>
</dbReference>
<sequence>MNSRRRGIFLMGHGTKSQRGKDQFMELISLANQRFPIAVSGGFIELAEPEMNLAMDTFLEAEDLDELVVVPVVLFPAGHMKDDGPVLVARAKGSSRNKSLKVTYSSFLGTLPEVVTAISERIVEAYGHTEASEDRAVLLVGRGSTDPDGNAELYKASRLVTEQLQLDPLSVQSAFVSLAAPSVPDALESLYKMGYREVVVQPYFLFHGLLIDRMFDQAYAWSKTHEPSPKLTLGQEIGPGKLLLDAISYRVDQALGEITLSSCDLCMYRSPTMRGNSSSI</sequence>
<evidence type="ECO:0000313" key="3">
    <source>
        <dbReference type="EMBL" id="SHE69254.1"/>
    </source>
</evidence>
<keyword evidence="2" id="KW-0456">Lyase</keyword>
<dbReference type="CDD" id="cd03414">
    <property type="entry name" value="CbiX_SirB_C"/>
    <property type="match status" value="1"/>
</dbReference>
<accession>A0A1M4VJU3</accession>
<dbReference type="AlphaFoldDB" id="A0A1M4VJU3"/>
<gene>
    <name evidence="3" type="ORF">SAMN02745225_01340</name>
</gene>
<name>A0A1M4VJU3_9ACTN</name>
<dbReference type="GO" id="GO:0046872">
    <property type="term" value="F:metal ion binding"/>
    <property type="evidence" value="ECO:0007669"/>
    <property type="project" value="UniProtKB-KW"/>
</dbReference>
<evidence type="ECO:0000256" key="2">
    <source>
        <dbReference type="ARBA" id="ARBA00023239"/>
    </source>
</evidence>
<dbReference type="SUPFAM" id="SSF53800">
    <property type="entry name" value="Chelatase"/>
    <property type="match status" value="1"/>
</dbReference>
<dbReference type="RefSeq" id="WP_072790299.1">
    <property type="nucleotide sequence ID" value="NZ_FQUL01000017.1"/>
</dbReference>
<dbReference type="InterPro" id="IPR002762">
    <property type="entry name" value="CbiX-like"/>
</dbReference>
<dbReference type="GO" id="GO:0016829">
    <property type="term" value="F:lyase activity"/>
    <property type="evidence" value="ECO:0007669"/>
    <property type="project" value="UniProtKB-KW"/>
</dbReference>
<dbReference type="STRING" id="1121881.SAMN02745225_01340"/>
<organism evidence="3 4">
    <name type="scientific">Ferrithrix thermotolerans DSM 19514</name>
    <dbReference type="NCBI Taxonomy" id="1121881"/>
    <lineage>
        <taxon>Bacteria</taxon>
        <taxon>Bacillati</taxon>
        <taxon>Actinomycetota</taxon>
        <taxon>Acidimicrobiia</taxon>
        <taxon>Acidimicrobiales</taxon>
        <taxon>Acidimicrobiaceae</taxon>
        <taxon>Ferrithrix</taxon>
    </lineage>
</organism>
<dbReference type="EMBL" id="FQUL01000017">
    <property type="protein sequence ID" value="SHE69254.1"/>
    <property type="molecule type" value="Genomic_DNA"/>
</dbReference>